<feature type="chain" id="PRO_5017237140" evidence="1">
    <location>
        <begin position="26"/>
        <end position="397"/>
    </location>
</feature>
<dbReference type="Gene3D" id="2.160.20.10">
    <property type="entry name" value="Single-stranded right-handed beta-helix, Pectin lyase-like"/>
    <property type="match status" value="1"/>
</dbReference>
<dbReference type="RefSeq" id="WP_120625338.1">
    <property type="nucleotide sequence ID" value="NZ_RAWG01000057.1"/>
</dbReference>
<evidence type="ECO:0000313" key="2">
    <source>
        <dbReference type="EMBL" id="RKH44012.1"/>
    </source>
</evidence>
<dbReference type="EMBL" id="RAWG01000057">
    <property type="protein sequence ID" value="RKH44012.1"/>
    <property type="molecule type" value="Genomic_DNA"/>
</dbReference>
<dbReference type="AlphaFoldDB" id="A0A3A8NVD5"/>
<dbReference type="Proteomes" id="UP000273405">
    <property type="component" value="Unassembled WGS sequence"/>
</dbReference>
<evidence type="ECO:0000313" key="3">
    <source>
        <dbReference type="Proteomes" id="UP000273405"/>
    </source>
</evidence>
<gene>
    <name evidence="2" type="ORF">D7X12_11640</name>
</gene>
<accession>A0A3A8NVD5</accession>
<dbReference type="InterPro" id="IPR011050">
    <property type="entry name" value="Pectin_lyase_fold/virulence"/>
</dbReference>
<proteinExistence type="predicted"/>
<feature type="signal peptide" evidence="1">
    <location>
        <begin position="1"/>
        <end position="25"/>
    </location>
</feature>
<reference evidence="3" key="1">
    <citation type="submission" date="2018-09" db="EMBL/GenBank/DDBJ databases">
        <authorList>
            <person name="Livingstone P.G."/>
            <person name="Whitworth D.E."/>
        </authorList>
    </citation>
    <scope>NUCLEOTIDE SEQUENCE [LARGE SCALE GENOMIC DNA]</scope>
    <source>
        <strain evidence="3">CA040B</strain>
    </source>
</reference>
<evidence type="ECO:0000256" key="1">
    <source>
        <dbReference type="SAM" id="SignalP"/>
    </source>
</evidence>
<dbReference type="SUPFAM" id="SSF51126">
    <property type="entry name" value="Pectin lyase-like"/>
    <property type="match status" value="1"/>
</dbReference>
<name>A0A3A8NVD5_9BACT</name>
<organism evidence="2 3">
    <name type="scientific">Corallococcus sicarius</name>
    <dbReference type="NCBI Taxonomy" id="2316726"/>
    <lineage>
        <taxon>Bacteria</taxon>
        <taxon>Pseudomonadati</taxon>
        <taxon>Myxococcota</taxon>
        <taxon>Myxococcia</taxon>
        <taxon>Myxococcales</taxon>
        <taxon>Cystobacterineae</taxon>
        <taxon>Myxococcaceae</taxon>
        <taxon>Corallococcus</taxon>
    </lineage>
</organism>
<dbReference type="InterPro" id="IPR012334">
    <property type="entry name" value="Pectin_lyas_fold"/>
</dbReference>
<protein>
    <submittedName>
        <fullName evidence="2">Right-handed parallel beta-helix repeat-containing protein</fullName>
    </submittedName>
</protein>
<dbReference type="OrthoDB" id="5493915at2"/>
<sequence length="397" mass="41707">MRKTCDFLVALAMATTLAGAPAAQASDAVRFDAEAPVAFNLGGGGVQCGDTLTQHTKLTHDLNCPGTAPFALRIAGEGIVLDLGGHTVRRTGPANQNSEGIAVDFSSMVRNGTVQGFGFGVITPLSSIAANLRLHKLALLDNGDAVHNRVFTNFLITECRLSGNARGLSNEFASSFGSFDVRSSVFTHNGTAMTADFHQVDVLDSTFTSNENVLHCRNGIVRFRSSTLAWNASVALMQVDIGGPRTCGDLRFENSLIANNTAFAPAPAPAPASVWHLFRFSMINSLAVNNGAGLHVAPTNIYMDGNTFYDNAGGLTLSDLPHEIPFRLTGIVRGNQFLANDGDGLRVLAPSTPTLINNVALGNTGWGIHAPTAFNGGGNVARNNDAGDCFGIVCAPY</sequence>
<keyword evidence="3" id="KW-1185">Reference proteome</keyword>
<comment type="caution">
    <text evidence="2">The sequence shown here is derived from an EMBL/GenBank/DDBJ whole genome shotgun (WGS) entry which is preliminary data.</text>
</comment>
<keyword evidence="1" id="KW-0732">Signal</keyword>